<evidence type="ECO:0000313" key="5">
    <source>
        <dbReference type="Proteomes" id="UP001329825"/>
    </source>
</evidence>
<dbReference type="Pfam" id="PF26113">
    <property type="entry name" value="GH16_XgeA"/>
    <property type="match status" value="1"/>
</dbReference>
<dbReference type="RefSeq" id="XP_062788803.1">
    <property type="nucleotide sequence ID" value="XM_062932752.1"/>
</dbReference>
<dbReference type="CDD" id="cd02181">
    <property type="entry name" value="GH16_fungal_Lam16A_glucanase"/>
    <property type="match status" value="1"/>
</dbReference>
<dbReference type="EMBL" id="CP141881">
    <property type="protein sequence ID" value="WRT64063.1"/>
    <property type="molecule type" value="Genomic_DNA"/>
</dbReference>
<dbReference type="InterPro" id="IPR013320">
    <property type="entry name" value="ConA-like_dom_sf"/>
</dbReference>
<dbReference type="PANTHER" id="PTHR10963">
    <property type="entry name" value="GLYCOSYL HYDROLASE-RELATED"/>
    <property type="match status" value="1"/>
</dbReference>
<organism evidence="4 5">
    <name type="scientific">Kwoniella shivajii</name>
    <dbReference type="NCBI Taxonomy" id="564305"/>
    <lineage>
        <taxon>Eukaryota</taxon>
        <taxon>Fungi</taxon>
        <taxon>Dikarya</taxon>
        <taxon>Basidiomycota</taxon>
        <taxon>Agaricomycotina</taxon>
        <taxon>Tremellomycetes</taxon>
        <taxon>Tremellales</taxon>
        <taxon>Cryptococcaceae</taxon>
        <taxon>Kwoniella</taxon>
    </lineage>
</organism>
<keyword evidence="5" id="KW-1185">Reference proteome</keyword>
<reference evidence="4 5" key="1">
    <citation type="submission" date="2024-01" db="EMBL/GenBank/DDBJ databases">
        <title>Comparative genomics of Cryptococcus and Kwoniella reveals pathogenesis evolution and contrasting modes of karyotype evolution via chromosome fusion or intercentromeric recombination.</title>
        <authorList>
            <person name="Coelho M.A."/>
            <person name="David-Palma M."/>
            <person name="Shea T."/>
            <person name="Bowers K."/>
            <person name="McGinley-Smith S."/>
            <person name="Mohammad A.W."/>
            <person name="Gnirke A."/>
            <person name="Yurkov A.M."/>
            <person name="Nowrousian M."/>
            <person name="Sun S."/>
            <person name="Cuomo C.A."/>
            <person name="Heitman J."/>
        </authorList>
    </citation>
    <scope>NUCLEOTIDE SEQUENCE [LARGE SCALE GENOMIC DNA]</scope>
    <source>
        <strain evidence="4">CBS 11374</strain>
    </source>
</reference>
<dbReference type="InterPro" id="IPR050546">
    <property type="entry name" value="Glycosyl_Hydrlase_16"/>
</dbReference>
<name>A0ABZ1CRA6_9TREE</name>
<feature type="compositionally biased region" description="Low complexity" evidence="1">
    <location>
        <begin position="135"/>
        <end position="160"/>
    </location>
</feature>
<dbReference type="GeneID" id="87953122"/>
<gene>
    <name evidence="4" type="ORF">IL334_000991</name>
</gene>
<dbReference type="PANTHER" id="PTHR10963:SF24">
    <property type="entry name" value="GLYCOSIDASE C21B10.07-RELATED"/>
    <property type="match status" value="1"/>
</dbReference>
<keyword evidence="2" id="KW-0732">Signal</keyword>
<proteinExistence type="predicted"/>
<evidence type="ECO:0000256" key="2">
    <source>
        <dbReference type="SAM" id="SignalP"/>
    </source>
</evidence>
<dbReference type="Gene3D" id="2.60.120.200">
    <property type="match status" value="1"/>
</dbReference>
<accession>A0ABZ1CRA6</accession>
<sequence>MHVSNLILPLLTLSVTTTAVSALHITPQHKKALAAQKISEPAKREGVLAAAHKNKVKRLVKKKKRQSCQVRYNATSIVTSSTAEETASTTSIVGDDASAIPTLTNNENWANATATQTSSSVYETASTTADDWGFSSASSSSSPQPSSTTSAETSQSTSSWSKVEEWSGNSFFDNVNFWEWNDPTHGTVDFLGASDAWNSGLISINSNKRAVMAVDTTQVVSGGRKSIRIHGNRVFTGGLVLMDAYHMPDGCGTWPAWWQNGPNWPEGGEIDILEGVNAFTQNQVSLHTGQGCTMPSDLNSNQVGSLTTGSYNSYDCSSTNTANQGCGVRDETTQNAYGSGFNSIGGGVYAMRWSKAGIAVWFFPRSNIPSDITNDSPDPSSWGKAMANFPSDNCDPYQFFYDHYNIFDTTLCGDWAGADGVWNYAGYAGQDQSCAAKTGYSTCADYVLNSGSSFADAYWEVSYVKYFNSTTEV</sequence>
<evidence type="ECO:0000256" key="1">
    <source>
        <dbReference type="SAM" id="MobiDB-lite"/>
    </source>
</evidence>
<feature type="domain" description="GH16" evidence="3">
    <location>
        <begin position="137"/>
        <end position="424"/>
    </location>
</feature>
<dbReference type="InterPro" id="IPR000757">
    <property type="entry name" value="Beta-glucanase-like"/>
</dbReference>
<evidence type="ECO:0000259" key="3">
    <source>
        <dbReference type="PROSITE" id="PS51762"/>
    </source>
</evidence>
<dbReference type="SUPFAM" id="SSF49899">
    <property type="entry name" value="Concanavalin A-like lectins/glucanases"/>
    <property type="match status" value="1"/>
</dbReference>
<feature type="signal peptide" evidence="2">
    <location>
        <begin position="1"/>
        <end position="22"/>
    </location>
</feature>
<evidence type="ECO:0000313" key="4">
    <source>
        <dbReference type="EMBL" id="WRT64063.1"/>
    </source>
</evidence>
<dbReference type="PROSITE" id="PS51762">
    <property type="entry name" value="GH16_2"/>
    <property type="match status" value="1"/>
</dbReference>
<feature type="chain" id="PRO_5046212972" description="GH16 domain-containing protein" evidence="2">
    <location>
        <begin position="23"/>
        <end position="473"/>
    </location>
</feature>
<protein>
    <recommendedName>
        <fullName evidence="3">GH16 domain-containing protein</fullName>
    </recommendedName>
</protein>
<dbReference type="Proteomes" id="UP001329825">
    <property type="component" value="Chromosome 1"/>
</dbReference>
<feature type="region of interest" description="Disordered" evidence="1">
    <location>
        <begin position="132"/>
        <end position="160"/>
    </location>
</feature>